<feature type="compositionally biased region" description="Acidic residues" evidence="1">
    <location>
        <begin position="172"/>
        <end position="186"/>
    </location>
</feature>
<reference evidence="2 3" key="1">
    <citation type="submission" date="2014-04" db="EMBL/GenBank/DDBJ databases">
        <authorList>
            <consortium name="DOE Joint Genome Institute"/>
            <person name="Kuo A."/>
            <person name="Kohler A."/>
            <person name="Costa M.D."/>
            <person name="Nagy L.G."/>
            <person name="Floudas D."/>
            <person name="Copeland A."/>
            <person name="Barry K.W."/>
            <person name="Cichocki N."/>
            <person name="Veneault-Fourrey C."/>
            <person name="LaButti K."/>
            <person name="Lindquist E.A."/>
            <person name="Lipzen A."/>
            <person name="Lundell T."/>
            <person name="Morin E."/>
            <person name="Murat C."/>
            <person name="Sun H."/>
            <person name="Tunlid A."/>
            <person name="Henrissat B."/>
            <person name="Grigoriev I.V."/>
            <person name="Hibbett D.S."/>
            <person name="Martin F."/>
            <person name="Nordberg H.P."/>
            <person name="Cantor M.N."/>
            <person name="Hua S.X."/>
        </authorList>
    </citation>
    <scope>NUCLEOTIDE SEQUENCE [LARGE SCALE GENOMIC DNA]</scope>
    <source>
        <strain evidence="2 3">441</strain>
    </source>
</reference>
<evidence type="ECO:0000313" key="3">
    <source>
        <dbReference type="Proteomes" id="UP000054018"/>
    </source>
</evidence>
<gene>
    <name evidence="2" type="ORF">PISMIDRAFT_15890</name>
</gene>
<organism evidence="2 3">
    <name type="scientific">Pisolithus microcarpus 441</name>
    <dbReference type="NCBI Taxonomy" id="765257"/>
    <lineage>
        <taxon>Eukaryota</taxon>
        <taxon>Fungi</taxon>
        <taxon>Dikarya</taxon>
        <taxon>Basidiomycota</taxon>
        <taxon>Agaricomycotina</taxon>
        <taxon>Agaricomycetes</taxon>
        <taxon>Agaricomycetidae</taxon>
        <taxon>Boletales</taxon>
        <taxon>Sclerodermatineae</taxon>
        <taxon>Pisolithaceae</taxon>
        <taxon>Pisolithus</taxon>
    </lineage>
</organism>
<sequence length="276" mass="31512">MDQNVQGKPHSRRKKDINAVIADAIFRQDRQYRESYASHPAKFASAVASRLVILKNKYRQHVSRFKSTGEGINPNNPNYWNLHEQVLAEFPFWEECDQLWHGNPTYDARVFNATPGANRTGDFLTIIKSGGTTAPPACDRTQDQDQGDVVEYPGSSTNTDWDPDPNIPMDASEQEEEEEGEIDEGQEGEWNVVSVPECRDDFMPVDEQPQTLGNHLPSQQELTGLNEASQDQHLLRATLKYEHKVAKTQAYMREKEIAHLETEHERERNEAEKAHI</sequence>
<name>A0A0C9XV83_9AGAM</name>
<keyword evidence="3" id="KW-1185">Reference proteome</keyword>
<dbReference type="Proteomes" id="UP000054018">
    <property type="component" value="Unassembled WGS sequence"/>
</dbReference>
<evidence type="ECO:0000256" key="1">
    <source>
        <dbReference type="SAM" id="MobiDB-lite"/>
    </source>
</evidence>
<feature type="region of interest" description="Disordered" evidence="1">
    <location>
        <begin position="133"/>
        <end position="186"/>
    </location>
</feature>
<evidence type="ECO:0000313" key="2">
    <source>
        <dbReference type="EMBL" id="KIK16360.1"/>
    </source>
</evidence>
<proteinExistence type="predicted"/>
<dbReference type="HOGENOM" id="CLU_088009_0_0_1"/>
<protein>
    <submittedName>
        <fullName evidence="2">Uncharacterized protein</fullName>
    </submittedName>
</protein>
<dbReference type="OrthoDB" id="2678246at2759"/>
<dbReference type="AlphaFoldDB" id="A0A0C9XV83"/>
<accession>A0A0C9XV83</accession>
<reference evidence="3" key="2">
    <citation type="submission" date="2015-01" db="EMBL/GenBank/DDBJ databases">
        <title>Evolutionary Origins and Diversification of the Mycorrhizal Mutualists.</title>
        <authorList>
            <consortium name="DOE Joint Genome Institute"/>
            <consortium name="Mycorrhizal Genomics Consortium"/>
            <person name="Kohler A."/>
            <person name="Kuo A."/>
            <person name="Nagy L.G."/>
            <person name="Floudas D."/>
            <person name="Copeland A."/>
            <person name="Barry K.W."/>
            <person name="Cichocki N."/>
            <person name="Veneault-Fourrey C."/>
            <person name="LaButti K."/>
            <person name="Lindquist E.A."/>
            <person name="Lipzen A."/>
            <person name="Lundell T."/>
            <person name="Morin E."/>
            <person name="Murat C."/>
            <person name="Riley R."/>
            <person name="Ohm R."/>
            <person name="Sun H."/>
            <person name="Tunlid A."/>
            <person name="Henrissat B."/>
            <person name="Grigoriev I.V."/>
            <person name="Hibbett D.S."/>
            <person name="Martin F."/>
        </authorList>
    </citation>
    <scope>NUCLEOTIDE SEQUENCE [LARGE SCALE GENOMIC DNA]</scope>
    <source>
        <strain evidence="3">441</strain>
    </source>
</reference>
<dbReference type="EMBL" id="KN833860">
    <property type="protein sequence ID" value="KIK16360.1"/>
    <property type="molecule type" value="Genomic_DNA"/>
</dbReference>